<reference evidence="4" key="1">
    <citation type="journal article" date="2019" name="Int. J. Syst. Evol. Microbiol.">
        <title>The Global Catalogue of Microorganisms (GCM) 10K type strain sequencing project: providing services to taxonomists for standard genome sequencing and annotation.</title>
        <authorList>
            <consortium name="The Broad Institute Genomics Platform"/>
            <consortium name="The Broad Institute Genome Sequencing Center for Infectious Disease"/>
            <person name="Wu L."/>
            <person name="Ma J."/>
        </authorList>
    </citation>
    <scope>NUCLEOTIDE SEQUENCE [LARGE SCALE GENOMIC DNA]</scope>
    <source>
        <strain evidence="4">TISTR 1827</strain>
    </source>
</reference>
<dbReference type="CDD" id="cd07814">
    <property type="entry name" value="SRPBCC_CalC_Aha1-like"/>
    <property type="match status" value="1"/>
</dbReference>
<dbReference type="Gene3D" id="3.30.530.20">
    <property type="match status" value="1"/>
</dbReference>
<comment type="caution">
    <text evidence="3">The sequence shown here is derived from an EMBL/GenBank/DDBJ whole genome shotgun (WGS) entry which is preliminary data.</text>
</comment>
<feature type="domain" description="Activator of Hsp90 ATPase homologue 1/2-like C-terminal" evidence="2">
    <location>
        <begin position="15"/>
        <end position="140"/>
    </location>
</feature>
<proteinExistence type="inferred from homology"/>
<dbReference type="RefSeq" id="WP_379275291.1">
    <property type="nucleotide sequence ID" value="NZ_JBHUGT010000023.1"/>
</dbReference>
<evidence type="ECO:0000256" key="1">
    <source>
        <dbReference type="ARBA" id="ARBA00006817"/>
    </source>
</evidence>
<keyword evidence="4" id="KW-1185">Reference proteome</keyword>
<dbReference type="EMBL" id="JBHUMY010000018">
    <property type="protein sequence ID" value="MFD2661851.1"/>
    <property type="molecule type" value="Genomic_DNA"/>
</dbReference>
<accession>A0ABW5QZC5</accession>
<gene>
    <name evidence="3" type="ORF">ACFSW5_16470</name>
</gene>
<organism evidence="3 4">
    <name type="scientific">Paenibacillus thailandensis</name>
    <dbReference type="NCBI Taxonomy" id="393250"/>
    <lineage>
        <taxon>Bacteria</taxon>
        <taxon>Bacillati</taxon>
        <taxon>Bacillota</taxon>
        <taxon>Bacilli</taxon>
        <taxon>Bacillales</taxon>
        <taxon>Paenibacillaceae</taxon>
        <taxon>Paenibacillus</taxon>
    </lineage>
</organism>
<evidence type="ECO:0000313" key="3">
    <source>
        <dbReference type="EMBL" id="MFD2661851.1"/>
    </source>
</evidence>
<protein>
    <submittedName>
        <fullName evidence="3">SRPBCC domain-containing protein</fullName>
    </submittedName>
</protein>
<name>A0ABW5QZC5_9BACL</name>
<dbReference type="InterPro" id="IPR023393">
    <property type="entry name" value="START-like_dom_sf"/>
</dbReference>
<evidence type="ECO:0000259" key="2">
    <source>
        <dbReference type="Pfam" id="PF08327"/>
    </source>
</evidence>
<sequence>MNSNLSIDKQREIAATPQTVWNVLTNPESIQQWLGVTIHTDWHIGSPITFSFTWDGKPFEDKGHILEFEDQTAFAYDYWSGFSGTEDRPENYSVIKFRLAAHNGQTTLQLKHSNFANPAMYEHSDKNWEETLDVIKKLAEQQE</sequence>
<comment type="similarity">
    <text evidence="1">Belongs to the AHA1 family.</text>
</comment>
<dbReference type="SUPFAM" id="SSF55961">
    <property type="entry name" value="Bet v1-like"/>
    <property type="match status" value="1"/>
</dbReference>
<evidence type="ECO:0000313" key="4">
    <source>
        <dbReference type="Proteomes" id="UP001597493"/>
    </source>
</evidence>
<dbReference type="Pfam" id="PF08327">
    <property type="entry name" value="AHSA1"/>
    <property type="match status" value="1"/>
</dbReference>
<dbReference type="Proteomes" id="UP001597493">
    <property type="component" value="Unassembled WGS sequence"/>
</dbReference>
<dbReference type="InterPro" id="IPR013538">
    <property type="entry name" value="ASHA1/2-like_C"/>
</dbReference>